<evidence type="ECO:0000313" key="9">
    <source>
        <dbReference type="Proteomes" id="UP000325113"/>
    </source>
</evidence>
<dbReference type="EMBL" id="VLTN01000011">
    <property type="protein sequence ID" value="KAA0154452.1"/>
    <property type="molecule type" value="Genomic_DNA"/>
</dbReference>
<evidence type="ECO:0000313" key="3">
    <source>
        <dbReference type="EMBL" id="KAA0158137.1"/>
    </source>
</evidence>
<evidence type="ECO:0000313" key="4">
    <source>
        <dbReference type="EMBL" id="KAA0160603.1"/>
    </source>
</evidence>
<evidence type="ECO:0000313" key="8">
    <source>
        <dbReference type="Proteomes" id="UP000324907"/>
    </source>
</evidence>
<evidence type="ECO:0000313" key="6">
    <source>
        <dbReference type="Proteomes" id="UP000322899"/>
    </source>
</evidence>
<feature type="compositionally biased region" description="Polar residues" evidence="1">
    <location>
        <begin position="1"/>
        <end position="12"/>
    </location>
</feature>
<dbReference type="Proteomes" id="UP000325113">
    <property type="component" value="Unassembled WGS sequence"/>
</dbReference>
<feature type="region of interest" description="Disordered" evidence="1">
    <location>
        <begin position="1"/>
        <end position="32"/>
    </location>
</feature>
<evidence type="ECO:0008006" key="10">
    <source>
        <dbReference type="Google" id="ProtNLM"/>
    </source>
</evidence>
<dbReference type="SUPFAM" id="SSF53335">
    <property type="entry name" value="S-adenosyl-L-methionine-dependent methyltransferases"/>
    <property type="match status" value="1"/>
</dbReference>
<evidence type="ECO:0000313" key="5">
    <source>
        <dbReference type="EMBL" id="KAA0167611.1"/>
    </source>
</evidence>
<sequence length="365" mass="38117">MAAIHSTNSGTGSAVAPARPEPTEDSSADASLTVGADAGVWTHADMPRMWHRAMYNEETAAPVMRELFAAQMVMLEGVASGATMEETVAAARAAATARAAGPSSGSPESRRFPEREGSLSTFVEVGCGTSEAGAVLLSRGVANWYVGLDLSQVFLTLSAALHPVLANRDVAALIQGDASHLESEVQGAGASTPLVREGEAEGTPVPTSLDDDGPQGEAPAKTQPSAAVRAATQPCLVACVMNTMGILPDCIREQVVKEMIRTAKPGGAVVIGCWCAGSFAEGVERFYKRHPELCGSITDDMVDLESATLVNPDGPSGTYSSQWWTHERVRNLFPPELHERVATVSVSIGVFAVLRVDESAVALAS</sequence>
<evidence type="ECO:0000313" key="2">
    <source>
        <dbReference type="EMBL" id="KAA0154452.1"/>
    </source>
</evidence>
<reference evidence="6 7" key="1">
    <citation type="submission" date="2019-07" db="EMBL/GenBank/DDBJ databases">
        <title>Genomes of Cafeteria roenbergensis.</title>
        <authorList>
            <person name="Fischer M.G."/>
            <person name="Hackl T."/>
            <person name="Roman M."/>
        </authorList>
    </citation>
    <scope>NUCLEOTIDE SEQUENCE [LARGE SCALE GENOMIC DNA]</scope>
    <source>
        <strain evidence="2 7">BVI</strain>
        <strain evidence="3 9">Cflag</strain>
        <strain evidence="5 6">E4-10P</strain>
        <strain evidence="4 8">RCC970-E3</strain>
    </source>
</reference>
<keyword evidence="7" id="KW-1185">Reference proteome</keyword>
<comment type="caution">
    <text evidence="5">The sequence shown here is derived from an EMBL/GenBank/DDBJ whole genome shotgun (WGS) entry which is preliminary data.</text>
</comment>
<dbReference type="AlphaFoldDB" id="A0A5A8DV04"/>
<dbReference type="Proteomes" id="UP000324907">
    <property type="component" value="Unassembled WGS sequence"/>
</dbReference>
<protein>
    <recommendedName>
        <fullName evidence="10">Methyltransferase domain-containing protein</fullName>
    </recommendedName>
</protein>
<dbReference type="Gene3D" id="3.40.50.150">
    <property type="entry name" value="Vaccinia Virus protein VP39"/>
    <property type="match status" value="1"/>
</dbReference>
<proteinExistence type="predicted"/>
<evidence type="ECO:0000313" key="7">
    <source>
        <dbReference type="Proteomes" id="UP000323011"/>
    </source>
</evidence>
<feature type="region of interest" description="Disordered" evidence="1">
    <location>
        <begin position="185"/>
        <end position="225"/>
    </location>
</feature>
<dbReference type="EMBL" id="VLTM01000071">
    <property type="protein sequence ID" value="KAA0158137.1"/>
    <property type="molecule type" value="Genomic_DNA"/>
</dbReference>
<dbReference type="CDD" id="cd02440">
    <property type="entry name" value="AdoMet_MTases"/>
    <property type="match status" value="1"/>
</dbReference>
<organism evidence="5 6">
    <name type="scientific">Cafeteria roenbergensis</name>
    <name type="common">Marine flagellate</name>
    <dbReference type="NCBI Taxonomy" id="33653"/>
    <lineage>
        <taxon>Eukaryota</taxon>
        <taxon>Sar</taxon>
        <taxon>Stramenopiles</taxon>
        <taxon>Bigyra</taxon>
        <taxon>Opalozoa</taxon>
        <taxon>Bicosoecida</taxon>
        <taxon>Cafeteriaceae</taxon>
        <taxon>Cafeteria</taxon>
    </lineage>
</organism>
<dbReference type="Proteomes" id="UP000322899">
    <property type="component" value="Unassembled WGS sequence"/>
</dbReference>
<name>A0A5A8DV04_CAFRO</name>
<dbReference type="InterPro" id="IPR029063">
    <property type="entry name" value="SAM-dependent_MTases_sf"/>
</dbReference>
<dbReference type="EMBL" id="VLTL01000108">
    <property type="protein sequence ID" value="KAA0160603.1"/>
    <property type="molecule type" value="Genomic_DNA"/>
</dbReference>
<dbReference type="Proteomes" id="UP000323011">
    <property type="component" value="Unassembled WGS sequence"/>
</dbReference>
<dbReference type="OrthoDB" id="8300214at2759"/>
<gene>
    <name evidence="5" type="ORF">FNF27_07277</name>
    <name evidence="4" type="ORF">FNF28_05401</name>
    <name evidence="2" type="ORF">FNF29_02330</name>
    <name evidence="3" type="ORF">FNF31_05552</name>
</gene>
<dbReference type="EMBL" id="VLTO01000080">
    <property type="protein sequence ID" value="KAA0167611.1"/>
    <property type="molecule type" value="Genomic_DNA"/>
</dbReference>
<evidence type="ECO:0000256" key="1">
    <source>
        <dbReference type="SAM" id="MobiDB-lite"/>
    </source>
</evidence>
<accession>A0A5A8DV04</accession>